<dbReference type="OMA" id="PQPHPIY"/>
<dbReference type="InParanoid" id="E4V1R7"/>
<dbReference type="AlphaFoldDB" id="E4V1R7"/>
<keyword evidence="2" id="KW-0238">DNA-binding</keyword>
<evidence type="ECO:0000256" key="3">
    <source>
        <dbReference type="ARBA" id="ARBA00023163"/>
    </source>
</evidence>
<dbReference type="GO" id="GO:0008270">
    <property type="term" value="F:zinc ion binding"/>
    <property type="evidence" value="ECO:0007669"/>
    <property type="project" value="InterPro"/>
</dbReference>
<dbReference type="CDD" id="cd00067">
    <property type="entry name" value="GAL4"/>
    <property type="match status" value="1"/>
</dbReference>
<dbReference type="GeneID" id="10026235"/>
<dbReference type="PANTHER" id="PTHR47655:SF4">
    <property type="entry name" value="ZN(II)2CYS6 TRANSCRIPTION FACTOR (EUROFUNG)"/>
    <property type="match status" value="1"/>
</dbReference>
<dbReference type="InterPro" id="IPR036864">
    <property type="entry name" value="Zn2-C6_fun-type_DNA-bd_sf"/>
</dbReference>
<dbReference type="eggNOG" id="ENOG502S8N8">
    <property type="taxonomic scope" value="Eukaryota"/>
</dbReference>
<dbReference type="OrthoDB" id="4151048at2759"/>
<dbReference type="Pfam" id="PF00172">
    <property type="entry name" value="Zn_clus"/>
    <property type="match status" value="1"/>
</dbReference>
<dbReference type="PROSITE" id="PS00463">
    <property type="entry name" value="ZN2_CY6_FUNGAL_1"/>
    <property type="match status" value="1"/>
</dbReference>
<dbReference type="RefSeq" id="XP_003170990.1">
    <property type="nucleotide sequence ID" value="XM_003170942.1"/>
</dbReference>
<evidence type="ECO:0000256" key="4">
    <source>
        <dbReference type="ARBA" id="ARBA00023242"/>
    </source>
</evidence>
<feature type="domain" description="Zn(2)-C6 fungal-type" evidence="5">
    <location>
        <begin position="59"/>
        <end position="88"/>
    </location>
</feature>
<protein>
    <recommendedName>
        <fullName evidence="5">Zn(2)-C6 fungal-type domain-containing protein</fullName>
    </recommendedName>
</protein>
<proteinExistence type="predicted"/>
<dbReference type="Proteomes" id="UP000002669">
    <property type="component" value="Unassembled WGS sequence"/>
</dbReference>
<dbReference type="PROSITE" id="PS50048">
    <property type="entry name" value="ZN2_CY6_FUNGAL_2"/>
    <property type="match status" value="1"/>
</dbReference>
<dbReference type="STRING" id="535722.E4V1R7"/>
<dbReference type="GO" id="GO:0003677">
    <property type="term" value="F:DNA binding"/>
    <property type="evidence" value="ECO:0007669"/>
    <property type="project" value="UniProtKB-KW"/>
</dbReference>
<evidence type="ECO:0000256" key="2">
    <source>
        <dbReference type="ARBA" id="ARBA00023125"/>
    </source>
</evidence>
<sequence length="352" mass="38944">MPQPHPIYPKLHASSRLPGPLSIPGGMVAIPNYGPIPRPLNMSQRYQVLRTKRKHVLKACDRCRVKKTKCDGNQPCYRCAVYNHPCLFRERKATQTKTYSRGFVEMLESHHALVVKALQQLYTHCINNKCFPGEPIELVDGYPLTHAILDRLGLIKQAQEQNITHNVEAELIAASKYWKTESSGPNSSEHGNSPIEPCCQLGRSRPGGSCSILTPSEHDLVKCEPSPTSGVRETFRVFGREEAYWPVNGESALTHATPDYNRAAPLGSSNINSVPGNYSPTHPNHQSSPLACNSLPSPVSVSNTTIVPSTCPQTDPRIGYPTVTTVQYPGYPHPYSEVEQQTAWNSPQGWSE</sequence>
<organism evidence="7">
    <name type="scientific">Arthroderma gypseum (strain ATCC MYA-4604 / CBS 118893)</name>
    <name type="common">Microsporum gypseum</name>
    <dbReference type="NCBI Taxonomy" id="535722"/>
    <lineage>
        <taxon>Eukaryota</taxon>
        <taxon>Fungi</taxon>
        <taxon>Dikarya</taxon>
        <taxon>Ascomycota</taxon>
        <taxon>Pezizomycotina</taxon>
        <taxon>Eurotiomycetes</taxon>
        <taxon>Eurotiomycetidae</taxon>
        <taxon>Onygenales</taxon>
        <taxon>Arthrodermataceae</taxon>
        <taxon>Nannizzia</taxon>
    </lineage>
</organism>
<accession>E4V1R7</accession>
<evidence type="ECO:0000313" key="7">
    <source>
        <dbReference type="Proteomes" id="UP000002669"/>
    </source>
</evidence>
<evidence type="ECO:0000256" key="1">
    <source>
        <dbReference type="ARBA" id="ARBA00023015"/>
    </source>
</evidence>
<dbReference type="EMBL" id="DS989827">
    <property type="protein sequence ID" value="EFR03982.1"/>
    <property type="molecule type" value="Genomic_DNA"/>
</dbReference>
<keyword evidence="1" id="KW-0805">Transcription regulation</keyword>
<dbReference type="VEuPathDB" id="FungiDB:MGYG_06985"/>
<keyword evidence="7" id="KW-1185">Reference proteome</keyword>
<keyword evidence="4" id="KW-0539">Nucleus</keyword>
<evidence type="ECO:0000313" key="6">
    <source>
        <dbReference type="EMBL" id="EFR03982.1"/>
    </source>
</evidence>
<dbReference type="InterPro" id="IPR052783">
    <property type="entry name" value="Metabolic/Drug-Res_Regulator"/>
</dbReference>
<dbReference type="HOGENOM" id="CLU_072854_0_0_1"/>
<dbReference type="SMART" id="SM00066">
    <property type="entry name" value="GAL4"/>
    <property type="match status" value="1"/>
</dbReference>
<dbReference type="GO" id="GO:0000981">
    <property type="term" value="F:DNA-binding transcription factor activity, RNA polymerase II-specific"/>
    <property type="evidence" value="ECO:0007669"/>
    <property type="project" value="InterPro"/>
</dbReference>
<gene>
    <name evidence="6" type="ORF">MGYG_06985</name>
</gene>
<dbReference type="Gene3D" id="4.10.240.10">
    <property type="entry name" value="Zn(2)-C6 fungal-type DNA-binding domain"/>
    <property type="match status" value="1"/>
</dbReference>
<dbReference type="InterPro" id="IPR001138">
    <property type="entry name" value="Zn2Cys6_DnaBD"/>
</dbReference>
<evidence type="ECO:0000259" key="5">
    <source>
        <dbReference type="PROSITE" id="PS50048"/>
    </source>
</evidence>
<dbReference type="PANTHER" id="PTHR47655">
    <property type="entry name" value="QUINIC ACID UTILIZATION ACTIVATOR"/>
    <property type="match status" value="1"/>
</dbReference>
<keyword evidence="3" id="KW-0804">Transcription</keyword>
<name>E4V1R7_ARTGP</name>
<dbReference type="SUPFAM" id="SSF57701">
    <property type="entry name" value="Zn2/Cys6 DNA-binding domain"/>
    <property type="match status" value="1"/>
</dbReference>
<reference evidence="7" key="1">
    <citation type="journal article" date="2012" name="MBio">
        <title>Comparative genome analysis of Trichophyton rubrum and related dermatophytes reveals candidate genes involved in infection.</title>
        <authorList>
            <person name="Martinez D.A."/>
            <person name="Oliver B.G."/>
            <person name="Graeser Y."/>
            <person name="Goldberg J.M."/>
            <person name="Li W."/>
            <person name="Martinez-Rossi N.M."/>
            <person name="Monod M."/>
            <person name="Shelest E."/>
            <person name="Barton R.C."/>
            <person name="Birch E."/>
            <person name="Brakhage A.A."/>
            <person name="Chen Z."/>
            <person name="Gurr S.J."/>
            <person name="Heiman D."/>
            <person name="Heitman J."/>
            <person name="Kosti I."/>
            <person name="Rossi A."/>
            <person name="Saif S."/>
            <person name="Samalova M."/>
            <person name="Saunders C.W."/>
            <person name="Shea T."/>
            <person name="Summerbell R.C."/>
            <person name="Xu J."/>
            <person name="Young S."/>
            <person name="Zeng Q."/>
            <person name="Birren B.W."/>
            <person name="Cuomo C.A."/>
            <person name="White T.C."/>
        </authorList>
    </citation>
    <scope>NUCLEOTIDE SEQUENCE [LARGE SCALE GENOMIC DNA]</scope>
    <source>
        <strain evidence="7">ATCC MYA-4604 / CBS 118893</strain>
    </source>
</reference>